<gene>
    <name evidence="1" type="ORF">RJ641_002907</name>
</gene>
<dbReference type="Proteomes" id="UP001370490">
    <property type="component" value="Unassembled WGS sequence"/>
</dbReference>
<evidence type="ECO:0000313" key="2">
    <source>
        <dbReference type="Proteomes" id="UP001370490"/>
    </source>
</evidence>
<comment type="caution">
    <text evidence="1">The sequence shown here is derived from an EMBL/GenBank/DDBJ whole genome shotgun (WGS) entry which is preliminary data.</text>
</comment>
<protein>
    <submittedName>
        <fullName evidence="1">Uncharacterized protein</fullName>
    </submittedName>
</protein>
<name>A0AAN8VGA0_9MAGN</name>
<dbReference type="AlphaFoldDB" id="A0AAN8VGA0"/>
<keyword evidence="2" id="KW-1185">Reference proteome</keyword>
<dbReference type="PANTHER" id="PTHR34996">
    <property type="entry name" value="OS06G0327400 PROTEIN"/>
    <property type="match status" value="1"/>
</dbReference>
<organism evidence="1 2">
    <name type="scientific">Dillenia turbinata</name>
    <dbReference type="NCBI Taxonomy" id="194707"/>
    <lineage>
        <taxon>Eukaryota</taxon>
        <taxon>Viridiplantae</taxon>
        <taxon>Streptophyta</taxon>
        <taxon>Embryophyta</taxon>
        <taxon>Tracheophyta</taxon>
        <taxon>Spermatophyta</taxon>
        <taxon>Magnoliopsida</taxon>
        <taxon>eudicotyledons</taxon>
        <taxon>Gunneridae</taxon>
        <taxon>Pentapetalae</taxon>
        <taxon>Dilleniales</taxon>
        <taxon>Dilleniaceae</taxon>
        <taxon>Dillenia</taxon>
    </lineage>
</organism>
<dbReference type="EMBL" id="JBAMMX010000011">
    <property type="protein sequence ID" value="KAK6931114.1"/>
    <property type="molecule type" value="Genomic_DNA"/>
</dbReference>
<evidence type="ECO:0000313" key="1">
    <source>
        <dbReference type="EMBL" id="KAK6931114.1"/>
    </source>
</evidence>
<accession>A0AAN8VGA0</accession>
<sequence length="131" mass="15225">MGSMSQQYQRVERRGGGGGFRLNTRRFSVHRLRVKVLFLFKILNKWRYSCGRGMKLLKKSVVPRFHEGYKGSSSGKRSLVSMEEKKNMRRVAYGSRSYGRSHSFYAEAIADCLEFIKRTSISEDDRSVSQR</sequence>
<dbReference type="PANTHER" id="PTHR34996:SF3">
    <property type="entry name" value="OS06G0327400 PROTEIN"/>
    <property type="match status" value="1"/>
</dbReference>
<proteinExistence type="predicted"/>
<reference evidence="1 2" key="1">
    <citation type="submission" date="2023-12" db="EMBL/GenBank/DDBJ databases">
        <title>A high-quality genome assembly for Dillenia turbinata (Dilleniales).</title>
        <authorList>
            <person name="Chanderbali A."/>
        </authorList>
    </citation>
    <scope>NUCLEOTIDE SEQUENCE [LARGE SCALE GENOMIC DNA]</scope>
    <source>
        <strain evidence="1">LSX21</strain>
        <tissue evidence="1">Leaf</tissue>
    </source>
</reference>